<feature type="region of interest" description="Disordered" evidence="1">
    <location>
        <begin position="223"/>
        <end position="273"/>
    </location>
</feature>
<feature type="compositionally biased region" description="Basic residues" evidence="1">
    <location>
        <begin position="326"/>
        <end position="341"/>
    </location>
</feature>
<comment type="caution">
    <text evidence="2">The sequence shown here is derived from an EMBL/GenBank/DDBJ whole genome shotgun (WGS) entry which is preliminary data.</text>
</comment>
<feature type="compositionally biased region" description="Basic and acidic residues" evidence="1">
    <location>
        <begin position="342"/>
        <end position="360"/>
    </location>
</feature>
<keyword evidence="3" id="KW-1185">Reference proteome</keyword>
<organism evidence="2 3">
    <name type="scientific">Pholiota conissans</name>
    <dbReference type="NCBI Taxonomy" id="109636"/>
    <lineage>
        <taxon>Eukaryota</taxon>
        <taxon>Fungi</taxon>
        <taxon>Dikarya</taxon>
        <taxon>Basidiomycota</taxon>
        <taxon>Agaricomycotina</taxon>
        <taxon>Agaricomycetes</taxon>
        <taxon>Agaricomycetidae</taxon>
        <taxon>Agaricales</taxon>
        <taxon>Agaricineae</taxon>
        <taxon>Strophariaceae</taxon>
        <taxon>Pholiota</taxon>
    </lineage>
</organism>
<dbReference type="Proteomes" id="UP000807469">
    <property type="component" value="Unassembled WGS sequence"/>
</dbReference>
<evidence type="ECO:0000256" key="1">
    <source>
        <dbReference type="SAM" id="MobiDB-lite"/>
    </source>
</evidence>
<sequence>MLSLEFGRSLPELVLPYRQAPQQFEREALVALYSNSTRDLPSFSTLEFDFPSSVEIPLHYSKGWTNYCAPNDLRLEPSSRLTTALTDLNAHFRNSYSSTCRKNCRGFNLYHDRSNYNRSSTETKFRRSGTSTIEHEQRTYTPVHGRVTTGVQEIHGSEAYRTLGWRGIATIALIRIAQQPNDVIESGVPMHMHILSNCMHSPLEGLQNGDAYWPPLPVPTSSMYGLLNNRRPDTTKLSGKRKRSEEQDDERKPTPYKQQRMAETMGDESRDPLLDNEAVSRERTENEPPTWNAYAVIPDICGPLSEPLKAYLAAKTVERQTNAARRAAKQKKCDKTKRNKRKPEEQAQKRRINVREDKSG</sequence>
<protein>
    <submittedName>
        <fullName evidence="2">Uncharacterized protein</fullName>
    </submittedName>
</protein>
<feature type="compositionally biased region" description="Basic and acidic residues" evidence="1">
    <location>
        <begin position="243"/>
        <end position="253"/>
    </location>
</feature>
<evidence type="ECO:0000313" key="2">
    <source>
        <dbReference type="EMBL" id="KAF9476580.1"/>
    </source>
</evidence>
<feature type="region of interest" description="Disordered" evidence="1">
    <location>
        <begin position="322"/>
        <end position="360"/>
    </location>
</feature>
<dbReference type="AlphaFoldDB" id="A0A9P5YXP4"/>
<accession>A0A9P5YXP4</accession>
<dbReference type="EMBL" id="MU155289">
    <property type="protein sequence ID" value="KAF9476580.1"/>
    <property type="molecule type" value="Genomic_DNA"/>
</dbReference>
<proteinExistence type="predicted"/>
<reference evidence="2" key="1">
    <citation type="submission" date="2020-11" db="EMBL/GenBank/DDBJ databases">
        <authorList>
            <consortium name="DOE Joint Genome Institute"/>
            <person name="Ahrendt S."/>
            <person name="Riley R."/>
            <person name="Andreopoulos W."/>
            <person name="Labutti K."/>
            <person name="Pangilinan J."/>
            <person name="Ruiz-Duenas F.J."/>
            <person name="Barrasa J.M."/>
            <person name="Sanchez-Garcia M."/>
            <person name="Camarero S."/>
            <person name="Miyauchi S."/>
            <person name="Serrano A."/>
            <person name="Linde D."/>
            <person name="Babiker R."/>
            <person name="Drula E."/>
            <person name="Ayuso-Fernandez I."/>
            <person name="Pacheco R."/>
            <person name="Padilla G."/>
            <person name="Ferreira P."/>
            <person name="Barriuso J."/>
            <person name="Kellner H."/>
            <person name="Castanera R."/>
            <person name="Alfaro M."/>
            <person name="Ramirez L."/>
            <person name="Pisabarro A.G."/>
            <person name="Kuo A."/>
            <person name="Tritt A."/>
            <person name="Lipzen A."/>
            <person name="He G."/>
            <person name="Yan M."/>
            <person name="Ng V."/>
            <person name="Cullen D."/>
            <person name="Martin F."/>
            <person name="Rosso M.-N."/>
            <person name="Henrissat B."/>
            <person name="Hibbett D."/>
            <person name="Martinez A.T."/>
            <person name="Grigoriev I.V."/>
        </authorList>
    </citation>
    <scope>NUCLEOTIDE SEQUENCE</scope>
    <source>
        <strain evidence="2">CIRM-BRFM 674</strain>
    </source>
</reference>
<name>A0A9P5YXP4_9AGAR</name>
<gene>
    <name evidence="2" type="ORF">BDN70DRAFT_897251</name>
</gene>
<evidence type="ECO:0000313" key="3">
    <source>
        <dbReference type="Proteomes" id="UP000807469"/>
    </source>
</evidence>